<dbReference type="NCBIfam" id="TIGR01484">
    <property type="entry name" value="HAD-SF-IIB"/>
    <property type="match status" value="1"/>
</dbReference>
<dbReference type="NCBIfam" id="NF007806">
    <property type="entry name" value="PRK10513.1"/>
    <property type="match status" value="1"/>
</dbReference>
<keyword evidence="2" id="KW-1185">Reference proteome</keyword>
<dbReference type="NCBIfam" id="TIGR00099">
    <property type="entry name" value="Cof-subfamily"/>
    <property type="match status" value="1"/>
</dbReference>
<dbReference type="SUPFAM" id="SSF56784">
    <property type="entry name" value="HAD-like"/>
    <property type="match status" value="1"/>
</dbReference>
<dbReference type="EMBL" id="CP046522">
    <property type="protein sequence ID" value="QGU96101.1"/>
    <property type="molecule type" value="Genomic_DNA"/>
</dbReference>
<dbReference type="InterPro" id="IPR006379">
    <property type="entry name" value="HAD-SF_hydro_IIB"/>
</dbReference>
<dbReference type="SFLD" id="SFLDS00003">
    <property type="entry name" value="Haloacid_Dehalogenase"/>
    <property type="match status" value="1"/>
</dbReference>
<dbReference type="PANTHER" id="PTHR10000:SF8">
    <property type="entry name" value="HAD SUPERFAMILY HYDROLASE-LIKE, TYPE 3"/>
    <property type="match status" value="1"/>
</dbReference>
<dbReference type="Gene3D" id="3.40.50.1000">
    <property type="entry name" value="HAD superfamily/HAD-like"/>
    <property type="match status" value="1"/>
</dbReference>
<name>A0A6I6F0S0_9CLOT</name>
<sequence>MYKLIALDMDGTLLDKNNTISRENSLSIKRAKEKGVKIVLATGRTLKGIKTYLKELDIMDNDNYCVTCNGSIVINSGTEEILTKMLLSYKDLLYLYDLSKRLGIYIHALTTSKCITPVYNEYTEIESKMNNVPIEVVDFNDINGSLEIIKVLFVGTEEKLSSAINNLPKEVYAKYTVVRSYPYFLEFMNSEVNKGAGVESLAKKLSIKSNEVICVGDAENDLHMIKYAGLGVAMGNAFPNVKKAADYITYTNNENGVAHVINKFILKES</sequence>
<dbReference type="InterPro" id="IPR036412">
    <property type="entry name" value="HAD-like_sf"/>
</dbReference>
<dbReference type="InterPro" id="IPR023214">
    <property type="entry name" value="HAD_sf"/>
</dbReference>
<evidence type="ECO:0000313" key="1">
    <source>
        <dbReference type="EMBL" id="QGU96101.1"/>
    </source>
</evidence>
<dbReference type="GO" id="GO:0005829">
    <property type="term" value="C:cytosol"/>
    <property type="evidence" value="ECO:0007669"/>
    <property type="project" value="TreeGrafter"/>
</dbReference>
<dbReference type="Gene3D" id="3.30.1240.10">
    <property type="match status" value="1"/>
</dbReference>
<dbReference type="EC" id="3.1.3.23" evidence="1"/>
<dbReference type="Proteomes" id="UP000422764">
    <property type="component" value="Chromosome"/>
</dbReference>
<dbReference type="AlphaFoldDB" id="A0A6I6F0S0"/>
<evidence type="ECO:0000313" key="2">
    <source>
        <dbReference type="Proteomes" id="UP000422764"/>
    </source>
</evidence>
<dbReference type="SFLD" id="SFLDG01140">
    <property type="entry name" value="C2.B:_Phosphomannomutase_and_P"/>
    <property type="match status" value="1"/>
</dbReference>
<dbReference type="Pfam" id="PF08282">
    <property type="entry name" value="Hydrolase_3"/>
    <property type="match status" value="1"/>
</dbReference>
<keyword evidence="1" id="KW-0378">Hydrolase</keyword>
<accession>A0A6I6F0S0</accession>
<proteinExistence type="predicted"/>
<protein>
    <submittedName>
        <fullName evidence="1">Sugar-phosphatase</fullName>
        <ecNumber evidence="1">3.1.3.23</ecNumber>
    </submittedName>
</protein>
<organism evidence="1 2">
    <name type="scientific">Clostridium bovifaecis</name>
    <dbReference type="NCBI Taxonomy" id="2184719"/>
    <lineage>
        <taxon>Bacteria</taxon>
        <taxon>Bacillati</taxon>
        <taxon>Bacillota</taxon>
        <taxon>Clostridia</taxon>
        <taxon>Eubacteriales</taxon>
        <taxon>Clostridiaceae</taxon>
        <taxon>Clostridium</taxon>
    </lineage>
</organism>
<dbReference type="PROSITE" id="PS01229">
    <property type="entry name" value="COF_2"/>
    <property type="match status" value="1"/>
</dbReference>
<dbReference type="CDD" id="cd07516">
    <property type="entry name" value="HAD_Pase"/>
    <property type="match status" value="1"/>
</dbReference>
<gene>
    <name evidence="1" type="ORF">GOM49_14270</name>
</gene>
<dbReference type="GO" id="GO:0000287">
    <property type="term" value="F:magnesium ion binding"/>
    <property type="evidence" value="ECO:0007669"/>
    <property type="project" value="TreeGrafter"/>
</dbReference>
<dbReference type="SFLD" id="SFLDG01144">
    <property type="entry name" value="C2.B.4:_PGP_Like"/>
    <property type="match status" value="1"/>
</dbReference>
<dbReference type="PANTHER" id="PTHR10000">
    <property type="entry name" value="PHOSPHOSERINE PHOSPHATASE"/>
    <property type="match status" value="1"/>
</dbReference>
<dbReference type="GO" id="GO:0050308">
    <property type="term" value="F:sugar-phosphatase activity"/>
    <property type="evidence" value="ECO:0007669"/>
    <property type="project" value="UniProtKB-EC"/>
</dbReference>
<dbReference type="InterPro" id="IPR000150">
    <property type="entry name" value="Cof"/>
</dbReference>
<reference evidence="1 2" key="1">
    <citation type="submission" date="2019-12" db="EMBL/GenBank/DDBJ databases">
        <title>Genome sequenceing of Clostridium bovifaecis.</title>
        <authorList>
            <person name="Yao Y."/>
        </authorList>
    </citation>
    <scope>NUCLEOTIDE SEQUENCE [LARGE SCALE GENOMIC DNA]</scope>
    <source>
        <strain evidence="1 2">BXX</strain>
    </source>
</reference>